<feature type="transmembrane region" description="Helical" evidence="2">
    <location>
        <begin position="89"/>
        <end position="112"/>
    </location>
</feature>
<evidence type="ECO:0000313" key="3">
    <source>
        <dbReference type="EMBL" id="EFV13662.1"/>
    </source>
</evidence>
<keyword evidence="4" id="KW-1185">Reference proteome</keyword>
<gene>
    <name evidence="3" type="ORF">HMPREF9336_01486</name>
</gene>
<sequence length="187" mass="20222">MTLRKPRDKQWTSVAFNCTLIGSLSVAVVQGLVLAVVESDRMTVGILFSASLCSALSTTAILLLLIAVSTAGVARFMEEKADLAETRRVFIRAVVSIPQGCSILFCSFGVLVEFADLHRSSLLSLVPPILDWALYLALTVLAARASAAAYFDSAYPTGPEPPARERRVQSYFAEPPLPSSPFEPKEE</sequence>
<protein>
    <recommendedName>
        <fullName evidence="5">Transmembrane protein</fullName>
    </recommendedName>
</protein>
<feature type="transmembrane region" description="Helical" evidence="2">
    <location>
        <begin position="12"/>
        <end position="37"/>
    </location>
</feature>
<evidence type="ECO:0000256" key="1">
    <source>
        <dbReference type="SAM" id="MobiDB-lite"/>
    </source>
</evidence>
<dbReference type="Proteomes" id="UP000004816">
    <property type="component" value="Unassembled WGS sequence"/>
</dbReference>
<proteinExistence type="predicted"/>
<dbReference type="STRING" id="679197.HMPREF9336_01486"/>
<organism evidence="3 4">
    <name type="scientific">Segniliparus rugosus (strain ATCC BAA-974 / DSM 45345 / CCUG 50838 / CIP 108380 / JCM 13579 / CDC 945)</name>
    <dbReference type="NCBI Taxonomy" id="679197"/>
    <lineage>
        <taxon>Bacteria</taxon>
        <taxon>Bacillati</taxon>
        <taxon>Actinomycetota</taxon>
        <taxon>Actinomycetes</taxon>
        <taxon>Mycobacteriales</taxon>
        <taxon>Segniliparaceae</taxon>
        <taxon>Segniliparus</taxon>
    </lineage>
</organism>
<keyword evidence="2" id="KW-0812">Transmembrane</keyword>
<name>E5XPR4_SEGRC</name>
<dbReference type="EMBL" id="ACZI02000003">
    <property type="protein sequence ID" value="EFV13662.1"/>
    <property type="molecule type" value="Genomic_DNA"/>
</dbReference>
<keyword evidence="2" id="KW-1133">Transmembrane helix</keyword>
<feature type="region of interest" description="Disordered" evidence="1">
    <location>
        <begin position="156"/>
        <end position="187"/>
    </location>
</feature>
<accession>E5XPR4</accession>
<dbReference type="AlphaFoldDB" id="E5XPR4"/>
<reference evidence="3 4" key="1">
    <citation type="journal article" date="2011" name="Stand. Genomic Sci.">
        <title>High quality draft genome sequence of Segniliparus rugosus CDC 945(T)= (ATCC BAA-974(T)).</title>
        <authorList>
            <person name="Earl A.M."/>
            <person name="Desjardins C.A."/>
            <person name="Fitzgerald M.G."/>
            <person name="Arachchi H.M."/>
            <person name="Zeng Q."/>
            <person name="Mehta T."/>
            <person name="Griggs A."/>
            <person name="Birren B.W."/>
            <person name="Toney N.C."/>
            <person name="Carr J."/>
            <person name="Posey J."/>
            <person name="Butler W.R."/>
        </authorList>
    </citation>
    <scope>NUCLEOTIDE SEQUENCE [LARGE SCALE GENOMIC DNA]</scope>
    <source>
        <strain evidence="4">ATCC BAA-974 / DSM 45345 / CCUG 50838 / CIP 108380 / JCM 13579 / CDC 945</strain>
    </source>
</reference>
<comment type="caution">
    <text evidence="3">The sequence shown here is derived from an EMBL/GenBank/DDBJ whole genome shotgun (WGS) entry which is preliminary data.</text>
</comment>
<evidence type="ECO:0000256" key="2">
    <source>
        <dbReference type="SAM" id="Phobius"/>
    </source>
</evidence>
<feature type="transmembrane region" description="Helical" evidence="2">
    <location>
        <begin position="132"/>
        <end position="151"/>
    </location>
</feature>
<evidence type="ECO:0008006" key="5">
    <source>
        <dbReference type="Google" id="ProtNLM"/>
    </source>
</evidence>
<dbReference type="HOGENOM" id="CLU_1446711_0_0_11"/>
<keyword evidence="2" id="KW-0472">Membrane</keyword>
<feature type="transmembrane region" description="Helical" evidence="2">
    <location>
        <begin position="43"/>
        <end position="68"/>
    </location>
</feature>
<evidence type="ECO:0000313" key="4">
    <source>
        <dbReference type="Proteomes" id="UP000004816"/>
    </source>
</evidence>
<dbReference type="RefSeq" id="WP_007469077.1">
    <property type="nucleotide sequence ID" value="NZ_KI391954.1"/>
</dbReference>